<evidence type="ECO:0000313" key="10">
    <source>
        <dbReference type="EMBL" id="KAK6188831.1"/>
    </source>
</evidence>
<dbReference type="SUPFAM" id="SSF53474">
    <property type="entry name" value="alpha/beta-Hydrolases"/>
    <property type="match status" value="1"/>
</dbReference>
<dbReference type="EC" id="3.1.1.23" evidence="2"/>
<evidence type="ECO:0000256" key="5">
    <source>
        <dbReference type="ARBA" id="ARBA00046308"/>
    </source>
</evidence>
<proteinExistence type="predicted"/>
<dbReference type="Pfam" id="PF12697">
    <property type="entry name" value="Abhydrolase_6"/>
    <property type="match status" value="1"/>
</dbReference>
<dbReference type="Proteomes" id="UP001347796">
    <property type="component" value="Unassembled WGS sequence"/>
</dbReference>
<evidence type="ECO:0000313" key="11">
    <source>
        <dbReference type="Proteomes" id="UP001347796"/>
    </source>
</evidence>
<dbReference type="GO" id="GO:0031902">
    <property type="term" value="C:late endosome membrane"/>
    <property type="evidence" value="ECO:0007669"/>
    <property type="project" value="UniProtKB-SubCell"/>
</dbReference>
<evidence type="ECO:0000256" key="1">
    <source>
        <dbReference type="ARBA" id="ARBA00001613"/>
    </source>
</evidence>
<sequence>MGSCCCSCSSRKRVSPAQHDETKNQMIEIRPKRILRIQHINPRQRDKLLEQEIQTYLQYRNQGLTSTGPMSVPKKQSVNGNRQGENKTNSSQNPPGVPLIDYKVPDKLKEESLNSSFSSVDDRKALISASGIEVGMNATPVGPNESNGTVQNSSSIAANTKKTITSNPAPEKDNNAVLFFIHGVGGSSDIWCAQLDYFENLGYEIVAPDLIGHGLSCGPREAKHYHFDQMCADLEEVFDRYCKRKNVVIGHSYGCSFAAMLARRRSRRVTKLIMISGGGPTPLAPQPGVFALPVCMLACLRPCVECKYKKSAFSGKQPVIRPEEAFAVPTYVLSHTMNGQDWADGDELYHNWITCPTLLIYGELDKLITLQEEENMKDALCDVELEIIRDSSHMVMIEDPQRVNDLIYNFLLRNTRLEGTSHLLNEEFERSKSRASIRSTKSAKSIPNLNL</sequence>
<comment type="catalytic activity">
    <reaction evidence="1">
        <text>Hydrolyzes glycerol monoesters of long-chain fatty acids.</text>
        <dbReference type="EC" id="3.1.1.23"/>
    </reaction>
</comment>
<dbReference type="PANTHER" id="PTHR43798">
    <property type="entry name" value="MONOACYLGLYCEROL LIPASE"/>
    <property type="match status" value="1"/>
</dbReference>
<dbReference type="GO" id="GO:0031966">
    <property type="term" value="C:mitochondrial membrane"/>
    <property type="evidence" value="ECO:0007669"/>
    <property type="project" value="UniProtKB-SubCell"/>
</dbReference>
<reference evidence="10 11" key="1">
    <citation type="submission" date="2024-01" db="EMBL/GenBank/DDBJ databases">
        <title>The genome of the rayed Mediterranean limpet Patella caerulea (Linnaeus, 1758).</title>
        <authorList>
            <person name="Anh-Thu Weber A."/>
            <person name="Halstead-Nussloch G."/>
        </authorList>
    </citation>
    <scope>NUCLEOTIDE SEQUENCE [LARGE SCALE GENOMIC DNA]</scope>
    <source>
        <strain evidence="10">AATW-2023a</strain>
        <tissue evidence="10">Whole specimen</tissue>
    </source>
</reference>
<dbReference type="EMBL" id="JAZGQO010000003">
    <property type="protein sequence ID" value="KAK6188831.1"/>
    <property type="molecule type" value="Genomic_DNA"/>
</dbReference>
<feature type="compositionally biased region" description="Polar residues" evidence="8">
    <location>
        <begin position="63"/>
        <end position="94"/>
    </location>
</feature>
<evidence type="ECO:0000256" key="7">
    <source>
        <dbReference type="ARBA" id="ARBA00049568"/>
    </source>
</evidence>
<dbReference type="PRINTS" id="PR00412">
    <property type="entry name" value="EPOXHYDRLASE"/>
</dbReference>
<dbReference type="GO" id="GO:0046464">
    <property type="term" value="P:acylglycerol catabolic process"/>
    <property type="evidence" value="ECO:0007669"/>
    <property type="project" value="TreeGrafter"/>
</dbReference>
<dbReference type="PRINTS" id="PR00111">
    <property type="entry name" value="ABHYDROLASE"/>
</dbReference>
<name>A0AAN8Q1I1_PATCE</name>
<dbReference type="GO" id="GO:0005765">
    <property type="term" value="C:lysosomal membrane"/>
    <property type="evidence" value="ECO:0007669"/>
    <property type="project" value="UniProtKB-SubCell"/>
</dbReference>
<organism evidence="10 11">
    <name type="scientific">Patella caerulea</name>
    <name type="common">Rayed Mediterranean limpet</name>
    <dbReference type="NCBI Taxonomy" id="87958"/>
    <lineage>
        <taxon>Eukaryota</taxon>
        <taxon>Metazoa</taxon>
        <taxon>Spiralia</taxon>
        <taxon>Lophotrochozoa</taxon>
        <taxon>Mollusca</taxon>
        <taxon>Gastropoda</taxon>
        <taxon>Patellogastropoda</taxon>
        <taxon>Patelloidea</taxon>
        <taxon>Patellidae</taxon>
        <taxon>Patella</taxon>
    </lineage>
</organism>
<evidence type="ECO:0000256" key="8">
    <source>
        <dbReference type="SAM" id="MobiDB-lite"/>
    </source>
</evidence>
<dbReference type="InterPro" id="IPR029058">
    <property type="entry name" value="AB_hydrolase_fold"/>
</dbReference>
<dbReference type="InterPro" id="IPR050266">
    <property type="entry name" value="AB_hydrolase_sf"/>
</dbReference>
<comment type="function">
    <text evidence="7">Lipase that preferentially hydrolysis medium-chain saturated monoacylglycerols including 2-arachidonoylglycerol. Through 2-arachidonoylglycerol degradation may regulate endocannabinoid signaling pathways. Also has a lysophosphatidyl lipase activity with a preference for lysophosphatidylglycerol among other lysophospholipids. Also able to degrade bis(monoacylglycero)phosphate (BMP) and constitutes the major enzyme for BMP catabolism. BMP, also known as lysobisphosphatidic acid, is enriched in late endosomes and lysosomes and plays a key role in the formation of intraluminal vesicles and in lipid sorting.</text>
</comment>
<dbReference type="PANTHER" id="PTHR43798:SF5">
    <property type="entry name" value="MONOACYLGLYCEROL LIPASE ABHD6"/>
    <property type="match status" value="1"/>
</dbReference>
<dbReference type="Gene3D" id="3.40.50.1820">
    <property type="entry name" value="alpha/beta hydrolase"/>
    <property type="match status" value="1"/>
</dbReference>
<evidence type="ECO:0000256" key="4">
    <source>
        <dbReference type="ARBA" id="ARBA00037874"/>
    </source>
</evidence>
<dbReference type="AlphaFoldDB" id="A0AAN8Q1I1"/>
<keyword evidence="11" id="KW-1185">Reference proteome</keyword>
<comment type="caution">
    <text evidence="10">The sequence shown here is derived from an EMBL/GenBank/DDBJ whole genome shotgun (WGS) entry which is preliminary data.</text>
</comment>
<comment type="subcellular location">
    <subcellularLocation>
        <location evidence="3">Late endosome membrane</location>
        <topology evidence="3">Single-pass type II membrane protein</topology>
    </subcellularLocation>
    <subcellularLocation>
        <location evidence="4">Lysosome membrane</location>
        <topology evidence="4">Single-pass type II membrane protein</topology>
    </subcellularLocation>
    <subcellularLocation>
        <location evidence="5">Mitochondrion membrane</location>
        <topology evidence="5">Single-pass type II membrane protein</topology>
    </subcellularLocation>
</comment>
<comment type="catalytic activity">
    <reaction evidence="6">
        <text>1-dodecanoylglycerol + H2O = dodecanoate + glycerol + H(+)</text>
        <dbReference type="Rhea" id="RHEA:44316"/>
        <dbReference type="ChEBI" id="CHEBI:15377"/>
        <dbReference type="ChEBI" id="CHEBI:15378"/>
        <dbReference type="ChEBI" id="CHEBI:17754"/>
        <dbReference type="ChEBI" id="CHEBI:18262"/>
        <dbReference type="ChEBI" id="CHEBI:75539"/>
    </reaction>
</comment>
<protein>
    <recommendedName>
        <fullName evidence="2">acylglycerol lipase</fullName>
        <ecNumber evidence="2">3.1.1.23</ecNumber>
    </recommendedName>
</protein>
<evidence type="ECO:0000256" key="3">
    <source>
        <dbReference type="ARBA" id="ARBA00037797"/>
    </source>
</evidence>
<dbReference type="GO" id="GO:0047372">
    <property type="term" value="F:monoacylglycerol lipase activity"/>
    <property type="evidence" value="ECO:0007669"/>
    <property type="project" value="UniProtKB-EC"/>
</dbReference>
<dbReference type="InterPro" id="IPR000639">
    <property type="entry name" value="Epox_hydrolase-like"/>
</dbReference>
<dbReference type="InterPro" id="IPR000073">
    <property type="entry name" value="AB_hydrolase_1"/>
</dbReference>
<accession>A0AAN8Q1I1</accession>
<evidence type="ECO:0000256" key="2">
    <source>
        <dbReference type="ARBA" id="ARBA00013254"/>
    </source>
</evidence>
<feature type="domain" description="AB hydrolase-1" evidence="9">
    <location>
        <begin position="178"/>
        <end position="405"/>
    </location>
</feature>
<gene>
    <name evidence="10" type="ORF">SNE40_004929</name>
</gene>
<evidence type="ECO:0000259" key="9">
    <source>
        <dbReference type="Pfam" id="PF12697"/>
    </source>
</evidence>
<evidence type="ECO:0000256" key="6">
    <source>
        <dbReference type="ARBA" id="ARBA00047662"/>
    </source>
</evidence>
<feature type="region of interest" description="Disordered" evidence="8">
    <location>
        <begin position="63"/>
        <end position="98"/>
    </location>
</feature>